<feature type="compositionally biased region" description="Gly residues" evidence="1">
    <location>
        <begin position="282"/>
        <end position="291"/>
    </location>
</feature>
<feature type="compositionally biased region" description="Low complexity" evidence="1">
    <location>
        <begin position="1000"/>
        <end position="1046"/>
    </location>
</feature>
<dbReference type="GO" id="GO:0005634">
    <property type="term" value="C:nucleus"/>
    <property type="evidence" value="ECO:0007669"/>
    <property type="project" value="TreeGrafter"/>
</dbReference>
<feature type="compositionally biased region" description="Low complexity" evidence="1">
    <location>
        <begin position="1064"/>
        <end position="1079"/>
    </location>
</feature>
<dbReference type="VEuPathDB" id="TriTrypDB:Lsey_0088_0200"/>
<evidence type="ECO:0000313" key="3">
    <source>
        <dbReference type="Proteomes" id="UP000038009"/>
    </source>
</evidence>
<feature type="compositionally biased region" description="Low complexity" evidence="1">
    <location>
        <begin position="956"/>
        <end position="971"/>
    </location>
</feature>
<feature type="compositionally biased region" description="Low complexity" evidence="1">
    <location>
        <begin position="928"/>
        <end position="940"/>
    </location>
</feature>
<feature type="compositionally biased region" description="Basic and acidic residues" evidence="1">
    <location>
        <begin position="354"/>
        <end position="374"/>
    </location>
</feature>
<feature type="compositionally biased region" description="Low complexity" evidence="1">
    <location>
        <begin position="867"/>
        <end position="877"/>
    </location>
</feature>
<protein>
    <submittedName>
        <fullName evidence="2">Uncharacterized protein</fullName>
    </submittedName>
</protein>
<feature type="region of interest" description="Disordered" evidence="1">
    <location>
        <begin position="700"/>
        <end position="720"/>
    </location>
</feature>
<dbReference type="Proteomes" id="UP000038009">
    <property type="component" value="Unassembled WGS sequence"/>
</dbReference>
<keyword evidence="3" id="KW-1185">Reference proteome</keyword>
<dbReference type="GO" id="GO:0042594">
    <property type="term" value="P:response to starvation"/>
    <property type="evidence" value="ECO:0007669"/>
    <property type="project" value="TreeGrafter"/>
</dbReference>
<feature type="compositionally biased region" description="Low complexity" evidence="1">
    <location>
        <begin position="910"/>
        <end position="919"/>
    </location>
</feature>
<evidence type="ECO:0000256" key="1">
    <source>
        <dbReference type="SAM" id="MobiDB-lite"/>
    </source>
</evidence>
<dbReference type="PANTHER" id="PTHR14596:SF72">
    <property type="entry name" value="ZINC FINGER PROTEIN MSN2-RELATED"/>
    <property type="match status" value="1"/>
</dbReference>
<feature type="region of interest" description="Disordered" evidence="1">
    <location>
        <begin position="273"/>
        <end position="303"/>
    </location>
</feature>
<reference evidence="2 3" key="1">
    <citation type="journal article" date="2015" name="PLoS Pathog.">
        <title>Leptomonas seymouri: Adaptations to the Dixenous Life Cycle Analyzed by Genome Sequencing, Transcriptome Profiling and Co-infection with Leishmania donovani.</title>
        <authorList>
            <person name="Kraeva N."/>
            <person name="Butenko A."/>
            <person name="Hlavacova J."/>
            <person name="Kostygov A."/>
            <person name="Myskova J."/>
            <person name="Grybchuk D."/>
            <person name="Lestinova T."/>
            <person name="Votypka J."/>
            <person name="Volf P."/>
            <person name="Opperdoes F."/>
            <person name="Flegontov P."/>
            <person name="Lukes J."/>
            <person name="Yurchenko V."/>
        </authorList>
    </citation>
    <scope>NUCLEOTIDE SEQUENCE [LARGE SCALE GENOMIC DNA]</scope>
    <source>
        <strain evidence="2 3">ATCC 30220</strain>
    </source>
</reference>
<name>A0A0N1HXW7_LEPSE</name>
<organism evidence="2 3">
    <name type="scientific">Leptomonas seymouri</name>
    <dbReference type="NCBI Taxonomy" id="5684"/>
    <lineage>
        <taxon>Eukaryota</taxon>
        <taxon>Discoba</taxon>
        <taxon>Euglenozoa</taxon>
        <taxon>Kinetoplastea</taxon>
        <taxon>Metakinetoplastina</taxon>
        <taxon>Trypanosomatida</taxon>
        <taxon>Trypanosomatidae</taxon>
        <taxon>Leishmaniinae</taxon>
        <taxon>Leptomonas</taxon>
    </lineage>
</organism>
<feature type="compositionally biased region" description="Low complexity" evidence="1">
    <location>
        <begin position="102"/>
        <end position="119"/>
    </location>
</feature>
<feature type="compositionally biased region" description="Basic and acidic residues" evidence="1">
    <location>
        <begin position="292"/>
        <end position="303"/>
    </location>
</feature>
<comment type="caution">
    <text evidence="2">The sequence shown here is derived from an EMBL/GenBank/DDBJ whole genome shotgun (WGS) entry which is preliminary data.</text>
</comment>
<feature type="region of interest" description="Disordered" evidence="1">
    <location>
        <begin position="347"/>
        <end position="376"/>
    </location>
</feature>
<feature type="compositionally biased region" description="Gly residues" evidence="1">
    <location>
        <begin position="899"/>
        <end position="909"/>
    </location>
</feature>
<dbReference type="GO" id="GO:0000987">
    <property type="term" value="F:cis-regulatory region sequence-specific DNA binding"/>
    <property type="evidence" value="ECO:0007669"/>
    <property type="project" value="TreeGrafter"/>
</dbReference>
<dbReference type="GO" id="GO:0000981">
    <property type="term" value="F:DNA-binding transcription factor activity, RNA polymerase II-specific"/>
    <property type="evidence" value="ECO:0007669"/>
    <property type="project" value="TreeGrafter"/>
</dbReference>
<feature type="region of interest" description="Disordered" evidence="1">
    <location>
        <begin position="98"/>
        <end position="136"/>
    </location>
</feature>
<feature type="region of interest" description="Disordered" evidence="1">
    <location>
        <begin position="858"/>
        <end position="1079"/>
    </location>
</feature>
<proteinExistence type="predicted"/>
<dbReference type="OrthoDB" id="273669at2759"/>
<dbReference type="EMBL" id="LJSK01000088">
    <property type="protein sequence ID" value="KPI87452.1"/>
    <property type="molecule type" value="Genomic_DNA"/>
</dbReference>
<accession>A0A0N1HXW7</accession>
<dbReference type="OMA" id="IVDGRCA"/>
<dbReference type="PANTHER" id="PTHR14596">
    <property type="entry name" value="ZINC FINGER PROTEIN"/>
    <property type="match status" value="1"/>
</dbReference>
<dbReference type="AlphaFoldDB" id="A0A0N1HXW7"/>
<gene>
    <name evidence="2" type="ORF">ABL78_3483</name>
</gene>
<evidence type="ECO:0000313" key="2">
    <source>
        <dbReference type="EMBL" id="KPI87452.1"/>
    </source>
</evidence>
<sequence>MATTGQTNTFTEAGVALHSRLLSAVQAAASAATGTTSTTTNSNLALITPTPLLIRVLRRTVTDFADVIVDGRCATGSRQVGSAAAVWIHHNTAMRSAGGTGTCSSTTSPSTAVVTSAAGGPSGGNSSGAPSPLPSSPVAAAAVPTAAASNGSITPLYYTEAALNECRSLLALYSLHCLLTVSQLYNSGVSNVSQHVHAAADGRVRQLPVSANHWAPEVSIIVAESETSAEELLKLCRALAAACNCGVQVSMVVGNKAPPSLILRPTSVATTSPSAAAAAGTSSGGGSGAGGKDGRVDAEANKKDEVKKKGAEYPYAASIIITTTQSFLSWSLSTLLNTGVDVAMAEEGGSEADSTSKDGSKDRDAKESKEKENTAVRTKRVFPHIVSIVVEEIGQAIASGTAASEKALQQWRDVHATFNTAMPRQHTRYCAPAHLLPHVMWVCRGPVSRLPVSLRQLLSRRSRRYYQLQPSTYISPAAVSLLPQPQEGLSMPAKSLGLRLVLSQSIADKDAQLRRIVTDCSGLYHRVLILTHNKEVPQLSALIASWGVTPDRPSSSSTNSSAAQPATDASPILAHATRRMDSAVAQQQCHTSFLCSCEAAERAVNAGGSNTGDDTPSPSPVVVSLVAWDVFTALDVMDVDVIVQYYPPQKSLTEQEWAEFIQLLHTTINGEREIELSLRQNRNNKEDNIRAKLSQLMQCTTTGPETPGSASLTASPSRAAPPHRPLPVLVTLMVAADFTLTAYFLHQYLYSGASGSLTQAATASSLASIAPIPGKPGVQEPVEHPIPVLDISPKHPYFIPLVCGHDGGAGWPEGAAGSLLKARVNASDSKSSDTAPLLTHFISGEVVSVRNVLVAKLAKEQSRPDTSKSSLASSTNSPITTNTVSPALLLSQGNASTGGTNGGAGGKGSASGAADGNSNVSRLLAKNGMSASSCSNQNSNGAGGGNNARSHVARDAAGSSAEANAGTASTSGGSGGKGSGNAQRSNNNHKGNNRGGSGHTVGSNNNNSTTTSSSAAAAAAAGSSSGGQADSKSLTTAATSLAAKPGNGEKGGGDGSGKRRQRNSRGNNSSKKAAAQTSS</sequence>
<feature type="compositionally biased region" description="Polar residues" evidence="1">
    <location>
        <begin position="700"/>
        <end position="713"/>
    </location>
</feature>